<protein>
    <submittedName>
        <fullName evidence="2">Uncharacterized protein</fullName>
    </submittedName>
</protein>
<dbReference type="OrthoDB" id="769855at2759"/>
<dbReference type="Proteomes" id="UP000236161">
    <property type="component" value="Unassembled WGS sequence"/>
</dbReference>
<organism evidence="2 3">
    <name type="scientific">Apostasia shenzhenica</name>
    <dbReference type="NCBI Taxonomy" id="1088818"/>
    <lineage>
        <taxon>Eukaryota</taxon>
        <taxon>Viridiplantae</taxon>
        <taxon>Streptophyta</taxon>
        <taxon>Embryophyta</taxon>
        <taxon>Tracheophyta</taxon>
        <taxon>Spermatophyta</taxon>
        <taxon>Magnoliopsida</taxon>
        <taxon>Liliopsida</taxon>
        <taxon>Asparagales</taxon>
        <taxon>Orchidaceae</taxon>
        <taxon>Apostasioideae</taxon>
        <taxon>Apostasia</taxon>
    </lineage>
</organism>
<evidence type="ECO:0000256" key="1">
    <source>
        <dbReference type="SAM" id="MobiDB-lite"/>
    </source>
</evidence>
<dbReference type="AlphaFoldDB" id="A0A2I0AJ38"/>
<dbReference type="EMBL" id="KZ451979">
    <property type="protein sequence ID" value="PKA55569.1"/>
    <property type="molecule type" value="Genomic_DNA"/>
</dbReference>
<feature type="region of interest" description="Disordered" evidence="1">
    <location>
        <begin position="175"/>
        <end position="213"/>
    </location>
</feature>
<evidence type="ECO:0000313" key="2">
    <source>
        <dbReference type="EMBL" id="PKA55569.1"/>
    </source>
</evidence>
<feature type="compositionally biased region" description="Low complexity" evidence="1">
    <location>
        <begin position="9"/>
        <end position="22"/>
    </location>
</feature>
<dbReference type="PANTHER" id="PTHR33095:SF127">
    <property type="entry name" value="OS05G0578100 PROTEIN"/>
    <property type="match status" value="1"/>
</dbReference>
<feature type="compositionally biased region" description="Acidic residues" evidence="1">
    <location>
        <begin position="44"/>
        <end position="55"/>
    </location>
</feature>
<feature type="region of interest" description="Disordered" evidence="1">
    <location>
        <begin position="1"/>
        <end position="55"/>
    </location>
</feature>
<reference evidence="2 3" key="1">
    <citation type="journal article" date="2017" name="Nature">
        <title>The Apostasia genome and the evolution of orchids.</title>
        <authorList>
            <person name="Zhang G.Q."/>
            <person name="Liu K.W."/>
            <person name="Li Z."/>
            <person name="Lohaus R."/>
            <person name="Hsiao Y.Y."/>
            <person name="Niu S.C."/>
            <person name="Wang J.Y."/>
            <person name="Lin Y.C."/>
            <person name="Xu Q."/>
            <person name="Chen L.J."/>
            <person name="Yoshida K."/>
            <person name="Fujiwara S."/>
            <person name="Wang Z.W."/>
            <person name="Zhang Y.Q."/>
            <person name="Mitsuda N."/>
            <person name="Wang M."/>
            <person name="Liu G.H."/>
            <person name="Pecoraro L."/>
            <person name="Huang H.X."/>
            <person name="Xiao X.J."/>
            <person name="Lin M."/>
            <person name="Wu X.Y."/>
            <person name="Wu W.L."/>
            <person name="Chen Y.Y."/>
            <person name="Chang S.B."/>
            <person name="Sakamoto S."/>
            <person name="Ohme-Takagi M."/>
            <person name="Yagi M."/>
            <person name="Zeng S.J."/>
            <person name="Shen C.Y."/>
            <person name="Yeh C.M."/>
            <person name="Luo Y.B."/>
            <person name="Tsai W.C."/>
            <person name="Van de Peer Y."/>
            <person name="Liu Z.J."/>
        </authorList>
    </citation>
    <scope>NUCLEOTIDE SEQUENCE [LARGE SCALE GENOMIC DNA]</scope>
    <source>
        <strain evidence="3">cv. Shenzhen</strain>
        <tissue evidence="2">Stem</tissue>
    </source>
</reference>
<feature type="compositionally biased region" description="Basic and acidic residues" evidence="1">
    <location>
        <begin position="24"/>
        <end position="35"/>
    </location>
</feature>
<evidence type="ECO:0000313" key="3">
    <source>
        <dbReference type="Proteomes" id="UP000236161"/>
    </source>
</evidence>
<dbReference type="InterPro" id="IPR012442">
    <property type="entry name" value="DUF1645_plant"/>
</dbReference>
<dbReference type="STRING" id="1088818.A0A2I0AJ38"/>
<name>A0A2I0AJ38_9ASPA</name>
<feature type="compositionally biased region" description="Basic and acidic residues" evidence="1">
    <location>
        <begin position="175"/>
        <end position="194"/>
    </location>
</feature>
<dbReference type="PANTHER" id="PTHR33095">
    <property type="entry name" value="OS07G0619500 PROTEIN"/>
    <property type="match status" value="1"/>
</dbReference>
<accession>A0A2I0AJ38</accession>
<sequence length="213" mass="24003">MCEEREQESPALLIPSSSLLQLPEDEHGRPSDSPKHISAAPDADVGETNEEDNGEFEFKFAVKDSPSSADKISSIGQTRLIYPLFDQNLVAGDCRKGPRKPLQLLLIEQRQEAPASKLSSVLASWDDLEGIPPETYCIWNPPEQCRASGSTENSLRWRIWDLVVRRSRGDGKGKFVRFAADEKRSPEKERSPEKKKGKRERRSSGVAWRRMAI</sequence>
<keyword evidence="3" id="KW-1185">Reference proteome</keyword>
<gene>
    <name evidence="2" type="ORF">AXF42_Ash006771</name>
</gene>
<proteinExistence type="predicted"/>
<dbReference type="Pfam" id="PF07816">
    <property type="entry name" value="DUF1645"/>
    <property type="match status" value="1"/>
</dbReference>